<dbReference type="GO" id="GO:0016020">
    <property type="term" value="C:membrane"/>
    <property type="evidence" value="ECO:0007669"/>
    <property type="project" value="UniProtKB-SubCell"/>
</dbReference>
<keyword evidence="8 11" id="KW-1133">Transmembrane helix</keyword>
<accession>A0A068NPE4</accession>
<feature type="domain" description="Peptidase M50" evidence="12">
    <location>
        <begin position="115"/>
        <end position="410"/>
    </location>
</feature>
<dbReference type="HOGENOM" id="CLU_025778_1_0_0"/>
<evidence type="ECO:0000256" key="1">
    <source>
        <dbReference type="ARBA" id="ARBA00001947"/>
    </source>
</evidence>
<dbReference type="STRING" id="661478.OP10G_0091"/>
<evidence type="ECO:0000256" key="4">
    <source>
        <dbReference type="ARBA" id="ARBA00022670"/>
    </source>
</evidence>
<evidence type="ECO:0000313" key="13">
    <source>
        <dbReference type="EMBL" id="AIE83459.1"/>
    </source>
</evidence>
<feature type="transmembrane region" description="Helical" evidence="11">
    <location>
        <begin position="6"/>
        <end position="26"/>
    </location>
</feature>
<keyword evidence="10 11" id="KW-0472">Membrane</keyword>
<evidence type="ECO:0000256" key="8">
    <source>
        <dbReference type="ARBA" id="ARBA00022989"/>
    </source>
</evidence>
<keyword evidence="6" id="KW-0378">Hydrolase</keyword>
<comment type="subcellular location">
    <subcellularLocation>
        <location evidence="2">Membrane</location>
        <topology evidence="2">Multi-pass membrane protein</topology>
    </subcellularLocation>
</comment>
<feature type="transmembrane region" description="Helical" evidence="11">
    <location>
        <begin position="347"/>
        <end position="368"/>
    </location>
</feature>
<comment type="similarity">
    <text evidence="3">Belongs to the peptidase M50B family.</text>
</comment>
<keyword evidence="14" id="KW-1185">Reference proteome</keyword>
<dbReference type="InterPro" id="IPR036034">
    <property type="entry name" value="PDZ_sf"/>
</dbReference>
<dbReference type="GO" id="GO:0004222">
    <property type="term" value="F:metalloendopeptidase activity"/>
    <property type="evidence" value="ECO:0007669"/>
    <property type="project" value="InterPro"/>
</dbReference>
<keyword evidence="7" id="KW-0862">Zinc</keyword>
<keyword evidence="5 11" id="KW-0812">Transmembrane</keyword>
<evidence type="ECO:0000256" key="11">
    <source>
        <dbReference type="SAM" id="Phobius"/>
    </source>
</evidence>
<evidence type="ECO:0000256" key="10">
    <source>
        <dbReference type="ARBA" id="ARBA00023136"/>
    </source>
</evidence>
<dbReference type="OrthoDB" id="9782003at2"/>
<proteinExistence type="inferred from homology"/>
<evidence type="ECO:0000256" key="2">
    <source>
        <dbReference type="ARBA" id="ARBA00004141"/>
    </source>
</evidence>
<evidence type="ECO:0000256" key="7">
    <source>
        <dbReference type="ARBA" id="ARBA00022833"/>
    </source>
</evidence>
<dbReference type="eggNOG" id="COG0750">
    <property type="taxonomic scope" value="Bacteria"/>
</dbReference>
<dbReference type="InterPro" id="IPR008915">
    <property type="entry name" value="Peptidase_M50"/>
</dbReference>
<dbReference type="GO" id="GO:0006508">
    <property type="term" value="P:proteolysis"/>
    <property type="evidence" value="ECO:0007669"/>
    <property type="project" value="UniProtKB-KW"/>
</dbReference>
<evidence type="ECO:0000259" key="12">
    <source>
        <dbReference type="Pfam" id="PF02163"/>
    </source>
</evidence>
<feature type="transmembrane region" description="Helical" evidence="11">
    <location>
        <begin position="160"/>
        <end position="184"/>
    </location>
</feature>
<dbReference type="PANTHER" id="PTHR42837:SF2">
    <property type="entry name" value="MEMBRANE METALLOPROTEASE ARASP2, CHLOROPLASTIC-RELATED"/>
    <property type="match status" value="1"/>
</dbReference>
<comment type="cofactor">
    <cofactor evidence="1">
        <name>Zn(2+)</name>
        <dbReference type="ChEBI" id="CHEBI:29105"/>
    </cofactor>
</comment>
<name>A0A068NPE4_FIMGI</name>
<dbReference type="SUPFAM" id="SSF50156">
    <property type="entry name" value="PDZ domain-like"/>
    <property type="match status" value="1"/>
</dbReference>
<dbReference type="KEGG" id="fgi:OP10G_0091"/>
<evidence type="ECO:0000256" key="3">
    <source>
        <dbReference type="ARBA" id="ARBA00007931"/>
    </source>
</evidence>
<reference evidence="13 14" key="1">
    <citation type="journal article" date="2014" name="PLoS ONE">
        <title>The first complete genome sequence of the class fimbriimonadia in the phylum armatimonadetes.</title>
        <authorList>
            <person name="Hu Z.Y."/>
            <person name="Wang Y.Z."/>
            <person name="Im W.T."/>
            <person name="Wang S.Y."/>
            <person name="Zhao G.P."/>
            <person name="Zheng H.J."/>
            <person name="Quan Z.X."/>
        </authorList>
    </citation>
    <scope>NUCLEOTIDE SEQUENCE [LARGE SCALE GENOMIC DNA]</scope>
    <source>
        <strain evidence="13">Gsoil 348</strain>
    </source>
</reference>
<evidence type="ECO:0000256" key="5">
    <source>
        <dbReference type="ARBA" id="ARBA00022692"/>
    </source>
</evidence>
<dbReference type="InterPro" id="IPR004387">
    <property type="entry name" value="Pept_M50_Zn"/>
</dbReference>
<dbReference type="Pfam" id="PF02163">
    <property type="entry name" value="Peptidase_M50"/>
    <property type="match status" value="2"/>
</dbReference>
<keyword evidence="9 13" id="KW-0482">Metalloprotease</keyword>
<dbReference type="EMBL" id="CP007139">
    <property type="protein sequence ID" value="AIE83459.1"/>
    <property type="molecule type" value="Genomic_DNA"/>
</dbReference>
<dbReference type="PANTHER" id="PTHR42837">
    <property type="entry name" value="REGULATOR OF SIGMA-E PROTEASE RSEP"/>
    <property type="match status" value="1"/>
</dbReference>
<dbReference type="AlphaFoldDB" id="A0A068NPE4"/>
<protein>
    <submittedName>
        <fullName evidence="13">Putative membrane-associated zinc metalloprotease</fullName>
    </submittedName>
</protein>
<keyword evidence="4 13" id="KW-0645">Protease</keyword>
<feature type="transmembrane region" description="Helical" evidence="11">
    <location>
        <begin position="398"/>
        <end position="418"/>
    </location>
</feature>
<sequence>MSVTQLLQYAGYGVVFIIMISILVAAHELGHYLFARLFNMGVEEFAIGFGKKPILIWGHRTYTLPIKPGENWDETGGKALAGAENTAALLSASLEGSNPDREIERIETPTGPVLRETTAFTVRPWPLGGFVRIKGMMPEEDGSETKITGGFYSKAPWQRFIVLLAGPMFSILAGIVLLTSVLMVDGKDVFNKQPVLGALTAGKPAELSGLKEGDRVLAIGNKPVSQFYDIIVAVRSSNGAPLEFQVDRAGVKSTHKVVAELDPEPSYQLGPDLETTDVKAKSYKIGILPKTNRIRLPFGAAVAEASNMPIEAVSGLAKLFKHPQNFKDNVGGPVTMVSATAAAVQVGFWKVVMLSALLSISVGIMNLLPAAPLDGGQMLMAVAEMLRGGRRLSLRSQAIANGIGLTFVAVLILSVWVVDIQRLATPSKPKPAAAKPK</sequence>
<dbReference type="CDD" id="cd06163">
    <property type="entry name" value="S2P-M50_PDZ_RseP-like"/>
    <property type="match status" value="1"/>
</dbReference>
<dbReference type="Gene3D" id="2.30.42.10">
    <property type="match status" value="1"/>
</dbReference>
<evidence type="ECO:0000256" key="6">
    <source>
        <dbReference type="ARBA" id="ARBA00022801"/>
    </source>
</evidence>
<evidence type="ECO:0000313" key="14">
    <source>
        <dbReference type="Proteomes" id="UP000027982"/>
    </source>
</evidence>
<gene>
    <name evidence="13" type="ORF">OP10G_0091</name>
</gene>
<dbReference type="Proteomes" id="UP000027982">
    <property type="component" value="Chromosome"/>
</dbReference>
<feature type="domain" description="Peptidase M50" evidence="12">
    <location>
        <begin position="16"/>
        <end position="53"/>
    </location>
</feature>
<organism evidence="13 14">
    <name type="scientific">Fimbriimonas ginsengisoli Gsoil 348</name>
    <dbReference type="NCBI Taxonomy" id="661478"/>
    <lineage>
        <taxon>Bacteria</taxon>
        <taxon>Bacillati</taxon>
        <taxon>Armatimonadota</taxon>
        <taxon>Fimbriimonadia</taxon>
        <taxon>Fimbriimonadales</taxon>
        <taxon>Fimbriimonadaceae</taxon>
        <taxon>Fimbriimonas</taxon>
    </lineage>
</organism>
<dbReference type="CDD" id="cd23081">
    <property type="entry name" value="cpPDZ_EcRseP-like"/>
    <property type="match status" value="1"/>
</dbReference>
<dbReference type="RefSeq" id="WP_025227865.1">
    <property type="nucleotide sequence ID" value="NZ_CP007139.1"/>
</dbReference>
<evidence type="ECO:0000256" key="9">
    <source>
        <dbReference type="ARBA" id="ARBA00023049"/>
    </source>
</evidence>